<dbReference type="CDD" id="cd04735">
    <property type="entry name" value="OYE_like_4_FMN"/>
    <property type="match status" value="1"/>
</dbReference>
<dbReference type="InterPro" id="IPR051799">
    <property type="entry name" value="NADH_flavin_oxidoreductase"/>
</dbReference>
<evidence type="ECO:0000256" key="2">
    <source>
        <dbReference type="ARBA" id="ARBA00023002"/>
    </source>
</evidence>
<dbReference type="eggNOG" id="COG1902">
    <property type="taxonomic scope" value="Bacteria"/>
</dbReference>
<keyword evidence="5" id="KW-1185">Reference proteome</keyword>
<dbReference type="Gene3D" id="3.20.20.70">
    <property type="entry name" value="Aldolase class I"/>
    <property type="match status" value="1"/>
</dbReference>
<accession>A0A024QH73</accession>
<dbReference type="RefSeq" id="WP_038245893.1">
    <property type="nucleotide sequence ID" value="NZ_BNER01000009.1"/>
</dbReference>
<sequence length="377" mass="42090">MNVKYSSLFEPFTFKSGFRLDNRIIMAPMTTQSSFENGMVTTDEYLYYKRRATGVGMVITSCAQVMENGKFPGSLSVSSDKHIESLSKLAESIKSCGTKAILQIFHVGRMGMSAAIGEQTVSASAIPAPRKDAETPRELSTEEVHEMVKAFGEATRRAIEAGFDGVEIHGANTYLIQQFFSPHSNRRNDEWGGTLEKRMRFPLAVVQSAKEMIDTYSKKPFLFGYRISPEEIEEPGITLDDTLALMSKLKKEGLDYIHVSVGDAQQSSIRNKESKDAVLANIQEEIGQDIPLIGVGKIQTPDDALNTLELGLPLVAIGRGLLVEPDWIRKIKDGNETSIRTEIKPKDYKDLYFPDAMWEYVQSRPGWLPFSESNPKK</sequence>
<dbReference type="PANTHER" id="PTHR43656:SF2">
    <property type="entry name" value="BINDING OXIDOREDUCTASE, PUTATIVE (AFU_ORTHOLOGUE AFUA_2G08260)-RELATED"/>
    <property type="match status" value="1"/>
</dbReference>
<evidence type="ECO:0000256" key="1">
    <source>
        <dbReference type="ARBA" id="ARBA00022630"/>
    </source>
</evidence>
<keyword evidence="2" id="KW-0560">Oxidoreductase</keyword>
<dbReference type="Pfam" id="PF00724">
    <property type="entry name" value="Oxidored_FMN"/>
    <property type="match status" value="1"/>
</dbReference>
<evidence type="ECO:0000313" key="4">
    <source>
        <dbReference type="EMBL" id="CDQ41306.1"/>
    </source>
</evidence>
<dbReference type="InterPro" id="IPR001155">
    <property type="entry name" value="OxRdtase_FMN_N"/>
</dbReference>
<dbReference type="AlphaFoldDB" id="A0A024QH73"/>
<name>A0A024QH73_9BACI</name>
<evidence type="ECO:0000259" key="3">
    <source>
        <dbReference type="Pfam" id="PF00724"/>
    </source>
</evidence>
<dbReference type="STRING" id="1462526.BN990_03667"/>
<dbReference type="EMBL" id="CCDP010000002">
    <property type="protein sequence ID" value="CDQ41306.1"/>
    <property type="molecule type" value="Genomic_DNA"/>
</dbReference>
<keyword evidence="1" id="KW-0285">Flavoprotein</keyword>
<reference evidence="5" key="2">
    <citation type="submission" date="2014-05" db="EMBL/GenBank/DDBJ databases">
        <title>Draft genome sequence of Virgibacillus massiliensis Vm-5.</title>
        <authorList>
            <person name="Khelaifia S."/>
            <person name="Croce O."/>
            <person name="Lagier J.C."/>
            <person name="Raoult D."/>
        </authorList>
    </citation>
    <scope>NUCLEOTIDE SEQUENCE [LARGE SCALE GENOMIC DNA]</scope>
    <source>
        <strain evidence="5">Vm-5</strain>
    </source>
</reference>
<comment type="caution">
    <text evidence="4">The sequence shown here is derived from an EMBL/GenBank/DDBJ whole genome shotgun (WGS) entry which is preliminary data.</text>
</comment>
<reference evidence="4 5" key="1">
    <citation type="submission" date="2014-03" db="EMBL/GenBank/DDBJ databases">
        <authorList>
            <person name="Urmite Genomes U."/>
        </authorList>
    </citation>
    <scope>NUCLEOTIDE SEQUENCE [LARGE SCALE GENOMIC DNA]</scope>
    <source>
        <strain evidence="4 5">Vm-5</strain>
    </source>
</reference>
<dbReference type="PANTHER" id="PTHR43656">
    <property type="entry name" value="BINDING OXIDOREDUCTASE, PUTATIVE (AFU_ORTHOLOGUE AFUA_2G08260)-RELATED"/>
    <property type="match status" value="1"/>
</dbReference>
<dbReference type="SUPFAM" id="SSF51395">
    <property type="entry name" value="FMN-linked oxidoreductases"/>
    <property type="match status" value="1"/>
</dbReference>
<dbReference type="GO" id="GO:0016491">
    <property type="term" value="F:oxidoreductase activity"/>
    <property type="evidence" value="ECO:0007669"/>
    <property type="project" value="UniProtKB-KW"/>
</dbReference>
<proteinExistence type="predicted"/>
<dbReference type="Proteomes" id="UP000028875">
    <property type="component" value="Unassembled WGS sequence"/>
</dbReference>
<dbReference type="OrthoDB" id="9772736at2"/>
<dbReference type="InterPro" id="IPR013785">
    <property type="entry name" value="Aldolase_TIM"/>
</dbReference>
<evidence type="ECO:0000313" key="5">
    <source>
        <dbReference type="Proteomes" id="UP000028875"/>
    </source>
</evidence>
<dbReference type="GO" id="GO:0010181">
    <property type="term" value="F:FMN binding"/>
    <property type="evidence" value="ECO:0007669"/>
    <property type="project" value="InterPro"/>
</dbReference>
<organism evidence="4 5">
    <name type="scientific">Virgibacillus massiliensis</name>
    <dbReference type="NCBI Taxonomy" id="1462526"/>
    <lineage>
        <taxon>Bacteria</taxon>
        <taxon>Bacillati</taxon>
        <taxon>Bacillota</taxon>
        <taxon>Bacilli</taxon>
        <taxon>Bacillales</taxon>
        <taxon>Bacillaceae</taxon>
        <taxon>Virgibacillus</taxon>
    </lineage>
</organism>
<feature type="domain" description="NADH:flavin oxidoreductase/NADH oxidase N-terminal" evidence="3">
    <location>
        <begin position="7"/>
        <end position="336"/>
    </location>
</feature>
<gene>
    <name evidence="4" type="ORF">BN990_03667</name>
</gene>
<protein>
    <submittedName>
        <fullName evidence="4">NADH oxidase</fullName>
    </submittedName>
</protein>